<name>A0A1S1NDZ3_9GAMM</name>
<evidence type="ECO:0000313" key="2">
    <source>
        <dbReference type="EMBL" id="OHU97778.1"/>
    </source>
</evidence>
<dbReference type="InterPro" id="IPR021992">
    <property type="entry name" value="MVL"/>
</dbReference>
<dbReference type="EMBL" id="MNAN01000009">
    <property type="protein sequence ID" value="OHU97778.1"/>
    <property type="molecule type" value="Genomic_DNA"/>
</dbReference>
<sequence>MVSCGLILALPAKQAFSASSQTVSCKAPSSWFSGDPGIPSEVPNNGNDFCDFYHFTWQSFISLMSPYKSTSVNSQNNAENRNFSNASDYPLYELDEKGNPANSCDDTVTGVTLKNALAKGHSFIHGEAGGGDVIFDQVGNIVYYDMRFSRNMCDDAEQIKSATNFPGGTTELKTAWKVLTEADNQADYLVWNNPQGVPADTTLGLIGFHFAIATPDHPEFIWATFEHNKNVPDCNKPTTNTGWSFISESCSAALASGDNMALSKCLNQAAPNGTLTGVPTEICRVYPNGTAAGDWKAEENVSDIVSMNDSVHQQLTGDMSIFKNYFNVGAIWVSDINKDSSVNGDVSNQRGSLRLANTVAETTFQWVDTNPETNQGFASNCFGCHGYAGIDTVKNKNTTSGSLSHIFDNIVVGMGQCVDVQAGPITNQQDAVKKCKGTADDQGVCPNLALTWNGQWTTTQEGVMSVCGCCK</sequence>
<dbReference type="InterPro" id="IPR053754">
    <property type="entry name" value="OligoMan_bind_ChitinaseAct_sf"/>
</dbReference>
<organism evidence="2 3">
    <name type="scientific">Pseudoalteromonas byunsanensis</name>
    <dbReference type="NCBI Taxonomy" id="327939"/>
    <lineage>
        <taxon>Bacteria</taxon>
        <taxon>Pseudomonadati</taxon>
        <taxon>Pseudomonadota</taxon>
        <taxon>Gammaproteobacteria</taxon>
        <taxon>Alteromonadales</taxon>
        <taxon>Pseudoalteromonadaceae</taxon>
        <taxon>Pseudoalteromonas</taxon>
    </lineage>
</organism>
<evidence type="ECO:0000259" key="1">
    <source>
        <dbReference type="Pfam" id="PF12151"/>
    </source>
</evidence>
<accession>A0A1S1NDZ3</accession>
<proteinExistence type="predicted"/>
<comment type="caution">
    <text evidence="2">The sequence shown here is derived from an EMBL/GenBank/DDBJ whole genome shotgun (WGS) entry which is preliminary data.</text>
</comment>
<evidence type="ECO:0000313" key="3">
    <source>
        <dbReference type="Proteomes" id="UP000180253"/>
    </source>
</evidence>
<dbReference type="Gene3D" id="3.30.1490.230">
    <property type="match status" value="1"/>
</dbReference>
<protein>
    <recommendedName>
        <fullName evidence="1">Mannan-binding protein domain-containing protein</fullName>
    </recommendedName>
</protein>
<reference evidence="2 3" key="1">
    <citation type="submission" date="2016-10" db="EMBL/GenBank/DDBJ databases">
        <title>Pseudoalteromonas amylolytica sp. nov., isolated from the surface seawater.</title>
        <authorList>
            <person name="Wu Y.-H."/>
            <person name="Cheng H."/>
            <person name="Jin X.-B."/>
            <person name="Wang C.-S."/>
            <person name="Xu X.-W."/>
        </authorList>
    </citation>
    <scope>NUCLEOTIDE SEQUENCE [LARGE SCALE GENOMIC DNA]</scope>
    <source>
        <strain evidence="2 3">JCM 12483</strain>
    </source>
</reference>
<dbReference type="AlphaFoldDB" id="A0A1S1NDZ3"/>
<dbReference type="Proteomes" id="UP000180253">
    <property type="component" value="Unassembled WGS sequence"/>
</dbReference>
<feature type="domain" description="Mannan-binding protein" evidence="1">
    <location>
        <begin position="443"/>
        <end position="469"/>
    </location>
</feature>
<gene>
    <name evidence="2" type="ORF">BIW53_00785</name>
</gene>
<keyword evidence="3" id="KW-1185">Reference proteome</keyword>
<dbReference type="Pfam" id="PF12151">
    <property type="entry name" value="MVL"/>
    <property type="match status" value="1"/>
</dbReference>
<dbReference type="STRING" id="327939.BIW53_00785"/>